<protein>
    <submittedName>
        <fullName evidence="1">Uncharacterized protein</fullName>
    </submittedName>
</protein>
<gene>
    <name evidence="1" type="ORF">LCGC14_2300680</name>
</gene>
<accession>A0A0F9DB33</accession>
<proteinExistence type="predicted"/>
<comment type="caution">
    <text evidence="1">The sequence shown here is derived from an EMBL/GenBank/DDBJ whole genome shotgun (WGS) entry which is preliminary data.</text>
</comment>
<organism evidence="1">
    <name type="scientific">marine sediment metagenome</name>
    <dbReference type="NCBI Taxonomy" id="412755"/>
    <lineage>
        <taxon>unclassified sequences</taxon>
        <taxon>metagenomes</taxon>
        <taxon>ecological metagenomes</taxon>
    </lineage>
</organism>
<sequence length="448" mass="50085">NKGMFIKRKKTGVGALVVRDAFDAFVAVQEAVAEYVGMAEQLREMNSLLNYQPFIGALEEQGYGNLRNNMITILERAQSNPQVSGNISRLLSRILRGAYRAVLTLNPKIAPSQYTSTIHYLAILPRKYWKHIGHLSKPSDVKEMLDNSPTAWRRLYIGAQSIEMAKLGQLDKSLRFFTGKTADINKAGIAIKTTDILAFTDGWKAAKAIVEDTTDLQPGAKEYFAAADEIAVGLWQKTQPSWDKWNRSINTSDPTPFRQTFLLFRSYYEKALSMLHVANATYVNSEKTAEDVARLAQVYGAVLSSQMINAVLRFMIGWGLWRERKTVWDLLADMAASPLAMLAVVGKGLQISIGNFIKTLGGRRSSYIKEPISSLPISIINIMLQAPDEFGKAAAFYINGDMKEGNEHMKKAMKHVYRSFGLINGVPVYELEKAQRGWFGKKTRVPGL</sequence>
<evidence type="ECO:0000313" key="1">
    <source>
        <dbReference type="EMBL" id="KKL50921.1"/>
    </source>
</evidence>
<dbReference type="AlphaFoldDB" id="A0A0F9DB33"/>
<reference evidence="1" key="1">
    <citation type="journal article" date="2015" name="Nature">
        <title>Complex archaea that bridge the gap between prokaryotes and eukaryotes.</title>
        <authorList>
            <person name="Spang A."/>
            <person name="Saw J.H."/>
            <person name="Jorgensen S.L."/>
            <person name="Zaremba-Niedzwiedzka K."/>
            <person name="Martijn J."/>
            <person name="Lind A.E."/>
            <person name="van Eijk R."/>
            <person name="Schleper C."/>
            <person name="Guy L."/>
            <person name="Ettema T.J."/>
        </authorList>
    </citation>
    <scope>NUCLEOTIDE SEQUENCE</scope>
</reference>
<dbReference type="EMBL" id="LAZR01032428">
    <property type="protein sequence ID" value="KKL50921.1"/>
    <property type="molecule type" value="Genomic_DNA"/>
</dbReference>
<feature type="non-terminal residue" evidence="1">
    <location>
        <position position="1"/>
    </location>
</feature>
<name>A0A0F9DB33_9ZZZZ</name>